<reference evidence="2 3" key="1">
    <citation type="submission" date="2013-06" db="EMBL/GenBank/DDBJ databases">
        <title>Whole genome shotgun sequence of Bacillus selenatarsenatis SF-1.</title>
        <authorList>
            <person name="Kuroda M."/>
            <person name="Sei K."/>
            <person name="Yamashita M."/>
            <person name="Ike M."/>
        </authorList>
    </citation>
    <scope>NUCLEOTIDE SEQUENCE [LARGE SCALE GENOMIC DNA]</scope>
    <source>
        <strain evidence="2 3">SF-1</strain>
    </source>
</reference>
<gene>
    <name evidence="2" type="ORF">SAMD00020551_1919</name>
</gene>
<accession>A0A0A8X1F9</accession>
<dbReference type="InterPro" id="IPR024775">
    <property type="entry name" value="DinB-like"/>
</dbReference>
<name>A0A0A8X1F9_MESS1</name>
<evidence type="ECO:0000313" key="2">
    <source>
        <dbReference type="EMBL" id="GAM13773.1"/>
    </source>
</evidence>
<dbReference type="RefSeq" id="WP_156972646.1">
    <property type="nucleotide sequence ID" value="NZ_BASE01000041.1"/>
</dbReference>
<dbReference type="Gene3D" id="1.20.120.450">
    <property type="entry name" value="dinb family like domain"/>
    <property type="match status" value="1"/>
</dbReference>
<feature type="domain" description="DinB-like" evidence="1">
    <location>
        <begin position="18"/>
        <end position="146"/>
    </location>
</feature>
<dbReference type="Proteomes" id="UP000031014">
    <property type="component" value="Unassembled WGS sequence"/>
</dbReference>
<sequence length="156" mass="18248">MNLEEMRQHYKEFDGWIHSLKGLSDAEWNKPLGDGKWSVAAVVSHLLFWDQYSLKERFPYFKEGAELPSYPDFQSVNERAHEYAESTTKEEILVGLLSVRGEFQKMLEEMDNDKLAVSFKISEHHMTVGEYFIDFIQHDLHHQKQVDASLGRTLVN</sequence>
<dbReference type="InterPro" id="IPR034660">
    <property type="entry name" value="DinB/YfiT-like"/>
</dbReference>
<comment type="caution">
    <text evidence="2">The sequence shown here is derived from an EMBL/GenBank/DDBJ whole genome shotgun (WGS) entry which is preliminary data.</text>
</comment>
<dbReference type="EMBL" id="BASE01000041">
    <property type="protein sequence ID" value="GAM13773.1"/>
    <property type="molecule type" value="Genomic_DNA"/>
</dbReference>
<evidence type="ECO:0000313" key="3">
    <source>
        <dbReference type="Proteomes" id="UP000031014"/>
    </source>
</evidence>
<keyword evidence="3" id="KW-1185">Reference proteome</keyword>
<protein>
    <submittedName>
        <fullName evidence="2">Conserved domain protein</fullName>
    </submittedName>
</protein>
<dbReference type="SUPFAM" id="SSF109854">
    <property type="entry name" value="DinB/YfiT-like putative metalloenzymes"/>
    <property type="match status" value="1"/>
</dbReference>
<dbReference type="STRING" id="1321606.SAMD00020551_1919"/>
<dbReference type="OrthoDB" id="2964295at2"/>
<organism evidence="2 3">
    <name type="scientific">Mesobacillus selenatarsenatis (strain DSM 18680 / JCM 14380 / FERM P-15431 / SF-1)</name>
    <dbReference type="NCBI Taxonomy" id="1321606"/>
    <lineage>
        <taxon>Bacteria</taxon>
        <taxon>Bacillati</taxon>
        <taxon>Bacillota</taxon>
        <taxon>Bacilli</taxon>
        <taxon>Bacillales</taxon>
        <taxon>Bacillaceae</taxon>
        <taxon>Mesobacillus</taxon>
    </lineage>
</organism>
<proteinExistence type="predicted"/>
<evidence type="ECO:0000259" key="1">
    <source>
        <dbReference type="Pfam" id="PF12867"/>
    </source>
</evidence>
<dbReference type="AlphaFoldDB" id="A0A0A8X1F9"/>
<dbReference type="Pfam" id="PF12867">
    <property type="entry name" value="DinB_2"/>
    <property type="match status" value="1"/>
</dbReference>